<feature type="site" description="Interaction with DNA" evidence="10">
    <location>
        <position position="516"/>
    </location>
</feature>
<dbReference type="Gene3D" id="1.10.460.10">
    <property type="entry name" value="Topoisomerase I, domain 2"/>
    <property type="match status" value="1"/>
</dbReference>
<evidence type="ECO:0000256" key="11">
    <source>
        <dbReference type="SAM" id="MobiDB-lite"/>
    </source>
</evidence>
<dbReference type="AlphaFoldDB" id="I7BKR0"/>
<evidence type="ECO:0000256" key="8">
    <source>
        <dbReference type="ARBA" id="ARBA00023125"/>
    </source>
</evidence>
<feature type="domain" description="Topo IA-type catalytic" evidence="13">
    <location>
        <begin position="136"/>
        <end position="584"/>
    </location>
</feature>
<dbReference type="EMBL" id="CP003731">
    <property type="protein sequence ID" value="AFO52493.1"/>
    <property type="molecule type" value="Genomic_DNA"/>
</dbReference>
<dbReference type="InterPro" id="IPR028612">
    <property type="entry name" value="Topoisom_1_IA"/>
</dbReference>
<feature type="site" description="Interaction with DNA" evidence="10">
    <location>
        <position position="33"/>
    </location>
</feature>
<dbReference type="Proteomes" id="UP000006502">
    <property type="component" value="Chromosome"/>
</dbReference>
<dbReference type="Gene3D" id="2.70.20.10">
    <property type="entry name" value="Topoisomerase I, domain 3"/>
    <property type="match status" value="1"/>
</dbReference>
<feature type="region of interest" description="Interaction with DNA" evidence="10">
    <location>
        <begin position="169"/>
        <end position="174"/>
    </location>
</feature>
<accession>I7BKR0</accession>
<feature type="site" description="Interaction with DNA" evidence="10">
    <location>
        <position position="316"/>
    </location>
</feature>
<feature type="site" description="Interaction with DNA" evidence="10">
    <location>
        <position position="150"/>
    </location>
</feature>
<comment type="similarity">
    <text evidence="2 10">Belongs to the type IA topoisomerase family.</text>
</comment>
<evidence type="ECO:0000256" key="5">
    <source>
        <dbReference type="ARBA" id="ARBA00022833"/>
    </source>
</evidence>
<keyword evidence="9 10" id="KW-0413">Isomerase</keyword>
<keyword evidence="3" id="KW-0479">Metal-binding</keyword>
<evidence type="ECO:0000256" key="7">
    <source>
        <dbReference type="ARBA" id="ARBA00023029"/>
    </source>
</evidence>
<dbReference type="InterPro" id="IPR003601">
    <property type="entry name" value="Topo_IA_2"/>
</dbReference>
<dbReference type="STRING" id="1212765.MHLP_04565"/>
<keyword evidence="7 10" id="KW-0799">Topoisomerase</keyword>
<evidence type="ECO:0000313" key="15">
    <source>
        <dbReference type="Proteomes" id="UP000006502"/>
    </source>
</evidence>
<dbReference type="CDD" id="cd00186">
    <property type="entry name" value="TOP1Ac"/>
    <property type="match status" value="1"/>
</dbReference>
<reference evidence="15" key="2">
    <citation type="submission" date="2012-07" db="EMBL/GenBank/DDBJ databases">
        <title>Complete genome sequence of 'Candidatus Mycoplasma haemolamae'.</title>
        <authorList>
            <person name="Guimaraes A.M.S."/>
            <person name="Toth B."/>
            <person name="Santos A.P."/>
            <person name="Nascimento N.C."/>
            <person name="Sojka J.E."/>
            <person name="Messick J.B."/>
        </authorList>
    </citation>
    <scope>NUCLEOTIDE SEQUENCE [LARGE SCALE GENOMIC DNA]</scope>
    <source>
        <strain evidence="15">Purdue</strain>
    </source>
</reference>
<dbReference type="SMART" id="SM00436">
    <property type="entry name" value="TOP1Bc"/>
    <property type="match status" value="1"/>
</dbReference>
<dbReference type="InterPro" id="IPR013498">
    <property type="entry name" value="Topo_IA_Znf"/>
</dbReference>
<dbReference type="HOGENOM" id="CLU_002929_4_3_14"/>
<organism evidence="14 15">
    <name type="scientific">Mycoplasma haematolamae (strain Purdue)</name>
    <dbReference type="NCBI Taxonomy" id="1212765"/>
    <lineage>
        <taxon>Bacteria</taxon>
        <taxon>Bacillati</taxon>
        <taxon>Mycoplasmatota</taxon>
        <taxon>Mollicutes</taxon>
        <taxon>Mycoplasmataceae</taxon>
        <taxon>Mycoplasma</taxon>
    </lineage>
</organism>
<dbReference type="PROSITE" id="PS50880">
    <property type="entry name" value="TOPRIM"/>
    <property type="match status" value="1"/>
</dbReference>
<dbReference type="PRINTS" id="PR00417">
    <property type="entry name" value="PRTPISMRASEI"/>
</dbReference>
<evidence type="ECO:0000256" key="2">
    <source>
        <dbReference type="ARBA" id="ARBA00009446"/>
    </source>
</evidence>
<dbReference type="Pfam" id="PF01396">
    <property type="entry name" value="Zn_ribbon_Top1"/>
    <property type="match status" value="4"/>
</dbReference>
<dbReference type="InterPro" id="IPR023405">
    <property type="entry name" value="Topo_IA_core_domain"/>
</dbReference>
<dbReference type="Gene3D" id="3.30.65.10">
    <property type="entry name" value="Bacterial Topoisomerase I, domain 1"/>
    <property type="match status" value="3"/>
</dbReference>
<dbReference type="PROSITE" id="PS52039">
    <property type="entry name" value="TOPO_IA_2"/>
    <property type="match status" value="1"/>
</dbReference>
<dbReference type="GO" id="GO:0006265">
    <property type="term" value="P:DNA topological change"/>
    <property type="evidence" value="ECO:0007669"/>
    <property type="project" value="UniProtKB-UniRule"/>
</dbReference>
<feature type="site" description="Interaction with DNA" evidence="10">
    <location>
        <position position="146"/>
    </location>
</feature>
<dbReference type="KEGG" id="mhl:MHLP_04565"/>
<dbReference type="InterPro" id="IPR013497">
    <property type="entry name" value="Topo_IA_cen"/>
</dbReference>
<sequence length="779" mass="89566">MGDLMFIESSSKIKSIGKYLGDKDIKLFATYGHIRDLKKGWIGFGPNNLKIEWETTNKKIDYLGKKVSIVEAIKKEAREATRIYFSTDPDREGEAISWHIFSILNKEDQKKCLRATFNEITERAIKAALENPRELDQDQVNSYLARRLLDRWIGFKLSHYTQKKVGGLSAGRVQSIALKFLVDREDEIASFQKKSWYILRVKLENELLLSLIKLPRELEGKVKLADEDKKGIIHFAEKKELVGLLAKLDDLYLLESISDPVQESFNPPEVLKTSTMYELAINKLGLKSAIVERTAQKLYEGITLGTEVTPLITYPRTDRAALSEEFIVEAKKYIVDKFSEEYLSKTDKSEESKKVVKKKDILVQGAHEGIRPVDLTLTPASLSKFISTGTAEYKLYNLIWSYTLASLMSKAKNEKKRYQFSNQQFIFNVTETYEIFDGFKKILRNSGLMDKPEKPHTAFKTLKVGNKYKKLEEIISEESNSPPPKYTEASLIKALEHKGIGRPSTYPEISKTVLKRNYAEFKNKKFEITKLGYKVSKDLDKNFASFISYDYTRLMEEELDNISKSKTDWKKFLGEVFVSWDDSFSKAEKYEIVPDQVCPDCGKELAFKFSKKGYRFVGCTAFPTCKYRSKAPKEDAEEPETLEKLCPQCNSNLVKRKNRWDNYFIACPNFPKCKYIEKEEEVIELVENTFCPKCNAQMIYKESRKKPGKKFAACPNYPKCRPDFVRKGGKKKSEGKLLDRRCPDCSSPLAEKTGKRGSVFVGCSSYPKCKYIEKKEKPS</sequence>
<dbReference type="Gene3D" id="3.40.50.140">
    <property type="match status" value="1"/>
</dbReference>
<evidence type="ECO:0000313" key="14">
    <source>
        <dbReference type="EMBL" id="AFO52493.1"/>
    </source>
</evidence>
<feature type="compositionally biased region" description="Basic and acidic residues" evidence="11">
    <location>
        <begin position="726"/>
        <end position="743"/>
    </location>
</feature>
<feature type="region of interest" description="Disordered" evidence="11">
    <location>
        <begin position="726"/>
        <end position="753"/>
    </location>
</feature>
<dbReference type="InterPro" id="IPR005733">
    <property type="entry name" value="TopoI_bac-type"/>
</dbReference>
<dbReference type="GO" id="GO:0008270">
    <property type="term" value="F:zinc ion binding"/>
    <property type="evidence" value="ECO:0007669"/>
    <property type="project" value="UniProtKB-KW"/>
</dbReference>
<evidence type="ECO:0000256" key="4">
    <source>
        <dbReference type="ARBA" id="ARBA00022771"/>
    </source>
</evidence>
<proteinExistence type="inferred from homology"/>
<comment type="caution">
    <text evidence="10">Lacks conserved residue(s) required for the propagation of feature annotation.</text>
</comment>
<dbReference type="GO" id="GO:0005694">
    <property type="term" value="C:chromosome"/>
    <property type="evidence" value="ECO:0007669"/>
    <property type="project" value="InterPro"/>
</dbReference>
<dbReference type="InterPro" id="IPR013825">
    <property type="entry name" value="Topo_IA_cen_sub2"/>
</dbReference>
<comment type="catalytic activity">
    <reaction evidence="1 10">
        <text>ATP-independent breakage of single-stranded DNA, followed by passage and rejoining.</text>
        <dbReference type="EC" id="5.6.2.1"/>
    </reaction>
</comment>
<dbReference type="InterPro" id="IPR003602">
    <property type="entry name" value="Topo_IA_DNA-bd_dom"/>
</dbReference>
<evidence type="ECO:0000259" key="13">
    <source>
        <dbReference type="PROSITE" id="PS52039"/>
    </source>
</evidence>
<keyword evidence="8 10" id="KW-0238">DNA-binding</keyword>
<feature type="site" description="Interaction with DNA" evidence="10">
    <location>
        <position position="147"/>
    </location>
</feature>
<dbReference type="Pfam" id="PF01131">
    <property type="entry name" value="Topoisom_bac"/>
    <property type="match status" value="1"/>
</dbReference>
<feature type="domain" description="Toprim" evidence="12">
    <location>
        <begin position="2"/>
        <end position="120"/>
    </location>
</feature>
<keyword evidence="15" id="KW-1185">Reference proteome</keyword>
<dbReference type="GO" id="GO:0003677">
    <property type="term" value="F:DNA binding"/>
    <property type="evidence" value="ECO:0007669"/>
    <property type="project" value="UniProtKB-KW"/>
</dbReference>
<dbReference type="PROSITE" id="PS00396">
    <property type="entry name" value="TOPO_IA_1"/>
    <property type="match status" value="1"/>
</dbReference>
<dbReference type="SUPFAM" id="SSF57783">
    <property type="entry name" value="Zinc beta-ribbon"/>
    <property type="match status" value="3"/>
</dbReference>
<dbReference type="InterPro" id="IPR000380">
    <property type="entry name" value="Topo_IA"/>
</dbReference>
<dbReference type="GO" id="GO:0003917">
    <property type="term" value="F:DNA topoisomerase type I (single strand cut, ATP-independent) activity"/>
    <property type="evidence" value="ECO:0007669"/>
    <property type="project" value="UniProtKB-UniRule"/>
</dbReference>
<dbReference type="NCBIfam" id="TIGR01051">
    <property type="entry name" value="topA_bact"/>
    <property type="match status" value="1"/>
</dbReference>
<dbReference type="SMART" id="SM00437">
    <property type="entry name" value="TOP1Ac"/>
    <property type="match status" value="1"/>
</dbReference>
<dbReference type="SUPFAM" id="SSF56712">
    <property type="entry name" value="Prokaryotic type I DNA topoisomerase"/>
    <property type="match status" value="1"/>
</dbReference>
<dbReference type="InterPro" id="IPR006171">
    <property type="entry name" value="TOPRIM_dom"/>
</dbReference>
<dbReference type="Gene3D" id="1.10.290.10">
    <property type="entry name" value="Topoisomerase I, domain 4"/>
    <property type="match status" value="1"/>
</dbReference>
<evidence type="ECO:0000256" key="1">
    <source>
        <dbReference type="ARBA" id="ARBA00000213"/>
    </source>
</evidence>
<evidence type="ECO:0000256" key="9">
    <source>
        <dbReference type="ARBA" id="ARBA00023235"/>
    </source>
</evidence>
<evidence type="ECO:0000256" key="6">
    <source>
        <dbReference type="ARBA" id="ARBA00022842"/>
    </source>
</evidence>
<gene>
    <name evidence="10" type="primary">topA</name>
    <name evidence="14" type="ordered locus">MHLP_04565</name>
</gene>
<dbReference type="InterPro" id="IPR023406">
    <property type="entry name" value="Topo_IA_AS"/>
</dbReference>
<evidence type="ECO:0000256" key="10">
    <source>
        <dbReference type="HAMAP-Rule" id="MF_00952"/>
    </source>
</evidence>
<dbReference type="PATRIC" id="fig|1212765.3.peg.1036"/>
<keyword evidence="5" id="KW-0862">Zinc</keyword>
<comment type="function">
    <text evidence="10">Releases the supercoiling and torsional tension of DNA, which is introduced during the DNA replication and transcription, by transiently cleaving and rejoining one strand of the DNA duplex. Introduces a single-strand break via transesterification at a target site in duplex DNA. The scissile phosphodiester is attacked by the catalytic tyrosine of the enzyme, resulting in the formation of a DNA-(5'-phosphotyrosyl)-enzyme intermediate and the expulsion of a 3'-OH DNA strand. The free DNA strand then undergoes passage around the unbroken strand, thus removing DNA supercoils. Finally, in the religation step, the DNA 3'-OH attacks the covalent intermediate to expel the active-site tyrosine and restore the DNA phosphodiester backbone.</text>
</comment>
<dbReference type="PANTHER" id="PTHR42785">
    <property type="entry name" value="DNA TOPOISOMERASE, TYPE IA, CORE"/>
    <property type="match status" value="1"/>
</dbReference>
<reference evidence="14 15" key="1">
    <citation type="journal article" date="2012" name="J. Bacteriol.">
        <title>Genome Sequence of "Candidatus Mycoplasma haemolamae" Strain Purdue, a Red Blood Cell Pathogen of Alpacas (Vicugna pacos) and Llamas (Lama glama).</title>
        <authorList>
            <person name="Guimaraes A.M."/>
            <person name="Toth B."/>
            <person name="Santos A.P."/>
            <person name="do Nascimento N.C."/>
            <person name="Kritchevsky J.E."/>
            <person name="Messick J.B."/>
        </authorList>
    </citation>
    <scope>NUCLEOTIDE SEQUENCE [LARGE SCALE GENOMIC DNA]</scope>
    <source>
        <strain evidence="14 15">Purdue</strain>
    </source>
</reference>
<name>I7BKR0_MYCHA</name>
<protein>
    <recommendedName>
        <fullName evidence="10">DNA topoisomerase 1</fullName>
        <ecNumber evidence="10">5.6.2.1</ecNumber>
    </recommendedName>
    <alternativeName>
        <fullName evidence="10">DNA topoisomerase I</fullName>
    </alternativeName>
</protein>
<keyword evidence="6" id="KW-0460">Magnesium</keyword>
<evidence type="ECO:0000259" key="12">
    <source>
        <dbReference type="PROSITE" id="PS50880"/>
    </source>
</evidence>
<comment type="subunit">
    <text evidence="10">Monomer.</text>
</comment>
<dbReference type="InterPro" id="IPR013826">
    <property type="entry name" value="Topo_IA_cen_sub3"/>
</dbReference>
<dbReference type="HAMAP" id="MF_00952">
    <property type="entry name" value="Topoisom_1_prok"/>
    <property type="match status" value="1"/>
</dbReference>
<dbReference type="PANTHER" id="PTHR42785:SF1">
    <property type="entry name" value="DNA TOPOISOMERASE"/>
    <property type="match status" value="1"/>
</dbReference>
<dbReference type="EC" id="5.6.2.1" evidence="10"/>
<keyword evidence="4" id="KW-0863">Zinc-finger</keyword>
<dbReference type="SMART" id="SM00493">
    <property type="entry name" value="TOPRIM"/>
    <property type="match status" value="1"/>
</dbReference>
<evidence type="ECO:0000256" key="3">
    <source>
        <dbReference type="ARBA" id="ARBA00022723"/>
    </source>
</evidence>
<dbReference type="Pfam" id="PF01751">
    <property type="entry name" value="Toprim"/>
    <property type="match status" value="1"/>
</dbReference>
<dbReference type="OrthoDB" id="9804262at2"/>
<dbReference type="InterPro" id="IPR013824">
    <property type="entry name" value="Topo_IA_cen_sub1"/>
</dbReference>
<feature type="active site" description="O-(5'-phospho-DNA)-tyrosine intermediate" evidence="10">
    <location>
        <position position="314"/>
    </location>
</feature>